<proteinExistence type="predicted"/>
<dbReference type="EMBL" id="JARIHO010000010">
    <property type="protein sequence ID" value="KAJ7354471.1"/>
    <property type="molecule type" value="Genomic_DNA"/>
</dbReference>
<name>A0AAD7AC03_9AGAR</name>
<keyword evidence="3" id="KW-1185">Reference proteome</keyword>
<organism evidence="2 3">
    <name type="scientific">Mycena albidolilacea</name>
    <dbReference type="NCBI Taxonomy" id="1033008"/>
    <lineage>
        <taxon>Eukaryota</taxon>
        <taxon>Fungi</taxon>
        <taxon>Dikarya</taxon>
        <taxon>Basidiomycota</taxon>
        <taxon>Agaricomycotina</taxon>
        <taxon>Agaricomycetes</taxon>
        <taxon>Agaricomycetidae</taxon>
        <taxon>Agaricales</taxon>
        <taxon>Marasmiineae</taxon>
        <taxon>Mycenaceae</taxon>
        <taxon>Mycena</taxon>
    </lineage>
</organism>
<protein>
    <submittedName>
        <fullName evidence="2">Uncharacterized protein</fullName>
    </submittedName>
</protein>
<feature type="transmembrane region" description="Helical" evidence="1">
    <location>
        <begin position="163"/>
        <end position="184"/>
    </location>
</feature>
<keyword evidence="1" id="KW-1133">Transmembrane helix</keyword>
<comment type="caution">
    <text evidence="2">The sequence shown here is derived from an EMBL/GenBank/DDBJ whole genome shotgun (WGS) entry which is preliminary data.</text>
</comment>
<keyword evidence="1" id="KW-0472">Membrane</keyword>
<dbReference type="Proteomes" id="UP001218218">
    <property type="component" value="Unassembled WGS sequence"/>
</dbReference>
<sequence length="322" mass="35879">MPLEPGTKESYLGAFLENIIYGIYLSHFIECCILFRVKKRRDAQQKYVILTAVLMFVLITTRCIIDTYRCVVAFDNADVDFGHWNTTLGLVTNACWFFLTPIADAFMIFRTFLIWNRNWLIVIPPTVLCFANLGSSIWVSIALAKFEMKDSVWGNSALKSMNLFLSLTLCTNIICTGLIAFRILRIHHQIGWVSGSGPTYTMRVVSAIVESAALYTLLLLGALISNSVNSYANFILFNCTPPTIGLIFSYIIIRVSRETSYGDEAITVSTGTVRFGNATTHTYEPDQSAPGVVQVRLEHGPELVEASICGSQIGKHAEKVMV</sequence>
<feature type="transmembrane region" description="Helical" evidence="1">
    <location>
        <begin position="204"/>
        <end position="225"/>
    </location>
</feature>
<feature type="transmembrane region" description="Helical" evidence="1">
    <location>
        <begin position="47"/>
        <end position="68"/>
    </location>
</feature>
<feature type="transmembrane region" description="Helical" evidence="1">
    <location>
        <begin position="12"/>
        <end position="35"/>
    </location>
</feature>
<evidence type="ECO:0000313" key="2">
    <source>
        <dbReference type="EMBL" id="KAJ7354471.1"/>
    </source>
</evidence>
<keyword evidence="1" id="KW-0812">Transmembrane</keyword>
<evidence type="ECO:0000256" key="1">
    <source>
        <dbReference type="SAM" id="Phobius"/>
    </source>
</evidence>
<accession>A0AAD7AC03</accession>
<evidence type="ECO:0000313" key="3">
    <source>
        <dbReference type="Proteomes" id="UP001218218"/>
    </source>
</evidence>
<dbReference type="AlphaFoldDB" id="A0AAD7AC03"/>
<feature type="transmembrane region" description="Helical" evidence="1">
    <location>
        <begin position="121"/>
        <end position="143"/>
    </location>
</feature>
<feature type="transmembrane region" description="Helical" evidence="1">
    <location>
        <begin position="88"/>
        <end position="109"/>
    </location>
</feature>
<feature type="transmembrane region" description="Helical" evidence="1">
    <location>
        <begin position="231"/>
        <end position="253"/>
    </location>
</feature>
<reference evidence="2" key="1">
    <citation type="submission" date="2023-03" db="EMBL/GenBank/DDBJ databases">
        <title>Massive genome expansion in bonnet fungi (Mycena s.s.) driven by repeated elements and novel gene families across ecological guilds.</title>
        <authorList>
            <consortium name="Lawrence Berkeley National Laboratory"/>
            <person name="Harder C.B."/>
            <person name="Miyauchi S."/>
            <person name="Viragh M."/>
            <person name="Kuo A."/>
            <person name="Thoen E."/>
            <person name="Andreopoulos B."/>
            <person name="Lu D."/>
            <person name="Skrede I."/>
            <person name="Drula E."/>
            <person name="Henrissat B."/>
            <person name="Morin E."/>
            <person name="Kohler A."/>
            <person name="Barry K."/>
            <person name="LaButti K."/>
            <person name="Morin E."/>
            <person name="Salamov A."/>
            <person name="Lipzen A."/>
            <person name="Mereny Z."/>
            <person name="Hegedus B."/>
            <person name="Baldrian P."/>
            <person name="Stursova M."/>
            <person name="Weitz H."/>
            <person name="Taylor A."/>
            <person name="Grigoriev I.V."/>
            <person name="Nagy L.G."/>
            <person name="Martin F."/>
            <person name="Kauserud H."/>
        </authorList>
    </citation>
    <scope>NUCLEOTIDE SEQUENCE</scope>
    <source>
        <strain evidence="2">CBHHK002</strain>
    </source>
</reference>
<gene>
    <name evidence="2" type="ORF">DFH08DRAFT_45430</name>
</gene>